<dbReference type="EMBL" id="BPVZ01000026">
    <property type="protein sequence ID" value="GKV06791.1"/>
    <property type="molecule type" value="Genomic_DNA"/>
</dbReference>
<sequence>MTLSELSLISSVLTRCPSLCHFLIFVLTHESLLWHSLNLDSRTIFLDESQYFVSSFEQAHLEIEAYDVQYTTKTCQQVQNLVFSDCKLAINDMPNHMISDSSKRIDLSLDAI</sequence>
<dbReference type="Proteomes" id="UP001054252">
    <property type="component" value="Unassembled WGS sequence"/>
</dbReference>
<dbReference type="GO" id="GO:0000139">
    <property type="term" value="C:Golgi membrane"/>
    <property type="evidence" value="ECO:0007669"/>
    <property type="project" value="UniProtKB-SubCell"/>
</dbReference>
<evidence type="ECO:0000256" key="2">
    <source>
        <dbReference type="ARBA" id="ARBA00022692"/>
    </source>
</evidence>
<dbReference type="InterPro" id="IPR006514">
    <property type="entry name" value="IRX15/GXM/AGM"/>
</dbReference>
<protein>
    <submittedName>
        <fullName evidence="6">Uncharacterized protein</fullName>
    </submittedName>
</protein>
<evidence type="ECO:0000256" key="3">
    <source>
        <dbReference type="ARBA" id="ARBA00022989"/>
    </source>
</evidence>
<accession>A0AAV5J407</accession>
<gene>
    <name evidence="6" type="ORF">SLEP1_g18633</name>
</gene>
<keyword evidence="4" id="KW-0333">Golgi apparatus</keyword>
<comment type="caution">
    <text evidence="6">The sequence shown here is derived from an EMBL/GenBank/DDBJ whole genome shotgun (WGS) entry which is preliminary data.</text>
</comment>
<reference evidence="6 7" key="1">
    <citation type="journal article" date="2021" name="Commun. Biol.">
        <title>The genome of Shorea leprosula (Dipterocarpaceae) highlights the ecological relevance of drought in aseasonal tropical rainforests.</title>
        <authorList>
            <person name="Ng K.K.S."/>
            <person name="Kobayashi M.J."/>
            <person name="Fawcett J.A."/>
            <person name="Hatakeyama M."/>
            <person name="Paape T."/>
            <person name="Ng C.H."/>
            <person name="Ang C.C."/>
            <person name="Tnah L.H."/>
            <person name="Lee C.T."/>
            <person name="Nishiyama T."/>
            <person name="Sese J."/>
            <person name="O'Brien M.J."/>
            <person name="Copetti D."/>
            <person name="Mohd Noor M.I."/>
            <person name="Ong R.C."/>
            <person name="Putra M."/>
            <person name="Sireger I.Z."/>
            <person name="Indrioko S."/>
            <person name="Kosugi Y."/>
            <person name="Izuno A."/>
            <person name="Isagi Y."/>
            <person name="Lee S.L."/>
            <person name="Shimizu K.K."/>
        </authorList>
    </citation>
    <scope>NUCLEOTIDE SEQUENCE [LARGE SCALE GENOMIC DNA]</scope>
    <source>
        <strain evidence="6">214</strain>
    </source>
</reference>
<keyword evidence="5" id="KW-0472">Membrane</keyword>
<keyword evidence="7" id="KW-1185">Reference proteome</keyword>
<proteinExistence type="predicted"/>
<evidence type="ECO:0000256" key="1">
    <source>
        <dbReference type="ARBA" id="ARBA00004194"/>
    </source>
</evidence>
<evidence type="ECO:0000313" key="6">
    <source>
        <dbReference type="EMBL" id="GKV06791.1"/>
    </source>
</evidence>
<dbReference type="Pfam" id="PF21729">
    <property type="entry name" value="IRX15_IRX15L_GXM"/>
    <property type="match status" value="1"/>
</dbReference>
<keyword evidence="3" id="KW-1133">Transmembrane helix</keyword>
<keyword evidence="2" id="KW-0812">Transmembrane</keyword>
<name>A0AAV5J407_9ROSI</name>
<dbReference type="GO" id="GO:0045492">
    <property type="term" value="P:xylan biosynthetic process"/>
    <property type="evidence" value="ECO:0007669"/>
    <property type="project" value="InterPro"/>
</dbReference>
<organism evidence="6 7">
    <name type="scientific">Rubroshorea leprosula</name>
    <dbReference type="NCBI Taxonomy" id="152421"/>
    <lineage>
        <taxon>Eukaryota</taxon>
        <taxon>Viridiplantae</taxon>
        <taxon>Streptophyta</taxon>
        <taxon>Embryophyta</taxon>
        <taxon>Tracheophyta</taxon>
        <taxon>Spermatophyta</taxon>
        <taxon>Magnoliopsida</taxon>
        <taxon>eudicotyledons</taxon>
        <taxon>Gunneridae</taxon>
        <taxon>Pentapetalae</taxon>
        <taxon>rosids</taxon>
        <taxon>malvids</taxon>
        <taxon>Malvales</taxon>
        <taxon>Dipterocarpaceae</taxon>
        <taxon>Rubroshorea</taxon>
    </lineage>
</organism>
<evidence type="ECO:0000313" key="7">
    <source>
        <dbReference type="Proteomes" id="UP001054252"/>
    </source>
</evidence>
<evidence type="ECO:0000256" key="4">
    <source>
        <dbReference type="ARBA" id="ARBA00023034"/>
    </source>
</evidence>
<dbReference type="AlphaFoldDB" id="A0AAV5J407"/>
<dbReference type="PANTHER" id="PTHR31444">
    <property type="entry name" value="OS11G0490100 PROTEIN"/>
    <property type="match status" value="1"/>
</dbReference>
<comment type="subcellular location">
    <subcellularLocation>
        <location evidence="1">Golgi apparatus membrane</location>
        <topology evidence="1">Single-pass membrane protein</topology>
    </subcellularLocation>
</comment>
<evidence type="ECO:0000256" key="5">
    <source>
        <dbReference type="ARBA" id="ARBA00023136"/>
    </source>
</evidence>